<dbReference type="GO" id="GO:0016887">
    <property type="term" value="F:ATP hydrolysis activity"/>
    <property type="evidence" value="ECO:0007669"/>
    <property type="project" value="InterPro"/>
</dbReference>
<dbReference type="EMBL" id="CAJNOQ010011278">
    <property type="protein sequence ID" value="CAF1272706.1"/>
    <property type="molecule type" value="Genomic_DNA"/>
</dbReference>
<feature type="transmembrane region" description="Helical" evidence="6">
    <location>
        <begin position="78"/>
        <end position="103"/>
    </location>
</feature>
<dbReference type="GO" id="GO:0015421">
    <property type="term" value="F:ABC-type oligopeptide transporter activity"/>
    <property type="evidence" value="ECO:0007669"/>
    <property type="project" value="TreeGrafter"/>
</dbReference>
<dbReference type="SUPFAM" id="SSF52540">
    <property type="entry name" value="P-loop containing nucleoside triphosphate hydrolases"/>
    <property type="match status" value="2"/>
</dbReference>
<name>A0A815BQD0_9BILA</name>
<dbReference type="InterPro" id="IPR011527">
    <property type="entry name" value="ABC1_TM_dom"/>
</dbReference>
<dbReference type="GO" id="GO:0005743">
    <property type="term" value="C:mitochondrial inner membrane"/>
    <property type="evidence" value="ECO:0007669"/>
    <property type="project" value="TreeGrafter"/>
</dbReference>
<evidence type="ECO:0000313" key="9">
    <source>
        <dbReference type="EMBL" id="CAF1272706.1"/>
    </source>
</evidence>
<comment type="caution">
    <text evidence="9">The sequence shown here is derived from an EMBL/GenBank/DDBJ whole genome shotgun (WGS) entry which is preliminary data.</text>
</comment>
<accession>A0A815BQD0</accession>
<dbReference type="PANTHER" id="PTHR43394:SF27">
    <property type="entry name" value="ATP-DEPENDENT TRANSLOCASE ABCB1-LIKE"/>
    <property type="match status" value="1"/>
</dbReference>
<dbReference type="GO" id="GO:0090374">
    <property type="term" value="P:oligopeptide export from mitochondrion"/>
    <property type="evidence" value="ECO:0007669"/>
    <property type="project" value="TreeGrafter"/>
</dbReference>
<feature type="non-terminal residue" evidence="9">
    <location>
        <position position="1"/>
    </location>
</feature>
<gene>
    <name evidence="9" type="ORF">GPM918_LOCUS27162</name>
    <name evidence="10" type="ORF">SRO942_LOCUS27445</name>
</gene>
<keyword evidence="2 6" id="KW-0812">Transmembrane</keyword>
<dbReference type="InterPro" id="IPR039421">
    <property type="entry name" value="Type_1_exporter"/>
</dbReference>
<keyword evidence="3 6" id="KW-1133">Transmembrane helix</keyword>
<evidence type="ECO:0000256" key="2">
    <source>
        <dbReference type="ARBA" id="ARBA00022692"/>
    </source>
</evidence>
<dbReference type="PANTHER" id="PTHR43394">
    <property type="entry name" value="ATP-DEPENDENT PERMEASE MDL1, MITOCHONDRIAL"/>
    <property type="match status" value="1"/>
</dbReference>
<feature type="transmembrane region" description="Helical" evidence="6">
    <location>
        <begin position="6"/>
        <end position="29"/>
    </location>
</feature>
<evidence type="ECO:0000256" key="1">
    <source>
        <dbReference type="ARBA" id="ARBA00004141"/>
    </source>
</evidence>
<evidence type="ECO:0000256" key="4">
    <source>
        <dbReference type="ARBA" id="ARBA00023136"/>
    </source>
</evidence>
<evidence type="ECO:0000256" key="5">
    <source>
        <dbReference type="SAM" id="MobiDB-lite"/>
    </source>
</evidence>
<evidence type="ECO:0000313" key="10">
    <source>
        <dbReference type="EMBL" id="CAF4062128.1"/>
    </source>
</evidence>
<protein>
    <recommendedName>
        <fullName evidence="12">Multidrug resistance protein 1</fullName>
    </recommendedName>
</protein>
<feature type="compositionally biased region" description="Basic and acidic residues" evidence="5">
    <location>
        <begin position="306"/>
        <end position="326"/>
    </location>
</feature>
<dbReference type="AlphaFoldDB" id="A0A815BQD0"/>
<sequence length="335" mass="38231">TTLAFIINWKLTLVILAVLPLLIMAWLIFVKLTALMTMNELRSYAKSGAIAQEIFSSIRTVFAYNGSEYEQLRIKKGILFGCYTGLYTMIILFTYSIGFYFGYRLILQNNDQMNKNNLIGDISFELLNDNLSQTNNVIKENIDIVGDIEFNNVQFSYPTRKDIKVLDNLNLVVCHDEKVALVGSIAIARALIGNPKILLFDEASSALDNLNEKRVQEAIDSACKGRTAIFIAHRLSTIRNVDCINVISNGQIIERANHNQLMLNKQGQYYQMVRTQTLHDEDNEDEILNVKEPYEEQSPSKHIQRHLSEESLDDDKTKSPENHEQRYASVLENIV</sequence>
<dbReference type="Pfam" id="PF00664">
    <property type="entry name" value="ABC_membrane"/>
    <property type="match status" value="1"/>
</dbReference>
<evidence type="ECO:0008006" key="12">
    <source>
        <dbReference type="Google" id="ProtNLM"/>
    </source>
</evidence>
<proteinExistence type="predicted"/>
<dbReference type="Gene3D" id="1.20.1560.10">
    <property type="entry name" value="ABC transporter type 1, transmembrane domain"/>
    <property type="match status" value="2"/>
</dbReference>
<dbReference type="PROSITE" id="PS50893">
    <property type="entry name" value="ABC_TRANSPORTER_2"/>
    <property type="match status" value="1"/>
</dbReference>
<dbReference type="PROSITE" id="PS50929">
    <property type="entry name" value="ABC_TM1F"/>
    <property type="match status" value="1"/>
</dbReference>
<organism evidence="9 11">
    <name type="scientific">Didymodactylos carnosus</name>
    <dbReference type="NCBI Taxonomy" id="1234261"/>
    <lineage>
        <taxon>Eukaryota</taxon>
        <taxon>Metazoa</taxon>
        <taxon>Spiralia</taxon>
        <taxon>Gnathifera</taxon>
        <taxon>Rotifera</taxon>
        <taxon>Eurotatoria</taxon>
        <taxon>Bdelloidea</taxon>
        <taxon>Philodinida</taxon>
        <taxon>Philodinidae</taxon>
        <taxon>Didymodactylos</taxon>
    </lineage>
</organism>
<dbReference type="Proteomes" id="UP000663829">
    <property type="component" value="Unassembled WGS sequence"/>
</dbReference>
<dbReference type="SUPFAM" id="SSF90123">
    <property type="entry name" value="ABC transporter transmembrane region"/>
    <property type="match status" value="1"/>
</dbReference>
<dbReference type="GO" id="GO:0005524">
    <property type="term" value="F:ATP binding"/>
    <property type="evidence" value="ECO:0007669"/>
    <property type="project" value="InterPro"/>
</dbReference>
<feature type="domain" description="ABC transporter" evidence="7">
    <location>
        <begin position="30"/>
        <end position="274"/>
    </location>
</feature>
<evidence type="ECO:0000313" key="11">
    <source>
        <dbReference type="Proteomes" id="UP000663829"/>
    </source>
</evidence>
<dbReference type="Gene3D" id="3.40.50.300">
    <property type="entry name" value="P-loop containing nucleotide triphosphate hydrolases"/>
    <property type="match status" value="2"/>
</dbReference>
<dbReference type="InterPro" id="IPR003439">
    <property type="entry name" value="ABC_transporter-like_ATP-bd"/>
</dbReference>
<dbReference type="Proteomes" id="UP000681722">
    <property type="component" value="Unassembled WGS sequence"/>
</dbReference>
<keyword evidence="11" id="KW-1185">Reference proteome</keyword>
<keyword evidence="4 6" id="KW-0472">Membrane</keyword>
<dbReference type="EMBL" id="CAJOBC010024168">
    <property type="protein sequence ID" value="CAF4062128.1"/>
    <property type="molecule type" value="Genomic_DNA"/>
</dbReference>
<feature type="domain" description="ABC transmembrane type-1" evidence="8">
    <location>
        <begin position="1"/>
        <end position="110"/>
    </location>
</feature>
<feature type="region of interest" description="Disordered" evidence="5">
    <location>
        <begin position="292"/>
        <end position="335"/>
    </location>
</feature>
<evidence type="ECO:0000256" key="6">
    <source>
        <dbReference type="SAM" id="Phobius"/>
    </source>
</evidence>
<evidence type="ECO:0000256" key="3">
    <source>
        <dbReference type="ARBA" id="ARBA00022989"/>
    </source>
</evidence>
<evidence type="ECO:0000259" key="7">
    <source>
        <dbReference type="PROSITE" id="PS50893"/>
    </source>
</evidence>
<dbReference type="InterPro" id="IPR027417">
    <property type="entry name" value="P-loop_NTPase"/>
</dbReference>
<reference evidence="9" key="1">
    <citation type="submission" date="2021-02" db="EMBL/GenBank/DDBJ databases">
        <authorList>
            <person name="Nowell W R."/>
        </authorList>
    </citation>
    <scope>NUCLEOTIDE SEQUENCE</scope>
</reference>
<dbReference type="InterPro" id="IPR036640">
    <property type="entry name" value="ABC1_TM_sf"/>
</dbReference>
<dbReference type="OrthoDB" id="6500128at2759"/>
<evidence type="ECO:0000259" key="8">
    <source>
        <dbReference type="PROSITE" id="PS50929"/>
    </source>
</evidence>
<comment type="subcellular location">
    <subcellularLocation>
        <location evidence="1">Membrane</location>
        <topology evidence="1">Multi-pass membrane protein</topology>
    </subcellularLocation>
</comment>